<gene>
    <name evidence="5" type="ORF">O1R50_02705</name>
</gene>
<feature type="domain" description="Glycosyltransferase subfamily 4-like N-terminal" evidence="4">
    <location>
        <begin position="82"/>
        <end position="206"/>
    </location>
</feature>
<dbReference type="InterPro" id="IPR001296">
    <property type="entry name" value="Glyco_trans_1"/>
</dbReference>
<dbReference type="GO" id="GO:0016757">
    <property type="term" value="F:glycosyltransferase activity"/>
    <property type="evidence" value="ECO:0007669"/>
    <property type="project" value="UniProtKB-KW"/>
</dbReference>
<sequence length="398" mass="43534">MNAARHVAVVTPWYPDAQRPYRGSFVQAMVEAVAPGLDGVDVYHLDGWAVTKNPERLRRVRELQTTLLPRALAPAPAVAGATLYRLPVVIERSRDLALHARRHAEWLTVALGGDPIDADIIHAHVPMNGGYAALENARPGARVYMTEHSSFLEDLLAQPDARALYDEILDRCAGVFVVGEPLHRLIAEVFPHHTGKLAYIANPIDFQARRAQPPAALRRWLSVAGLIERKRIDHLLRAFADCRAEDPDLTLTLAGEGGLRRELEALSAELGVDDAVAFLGAVDPGEIPGLMADHDLLVHTSRHETFGVVVVEALAAGTPVLVTRSGGSDQVLSGIEDDAGQLVDVVDDPSVFADAYRSLRDRYPHKVDLDAARDALRAKYSYDAVGAHYHWIWFGDPS</sequence>
<dbReference type="Proteomes" id="UP001146067">
    <property type="component" value="Unassembled WGS sequence"/>
</dbReference>
<evidence type="ECO:0000259" key="4">
    <source>
        <dbReference type="Pfam" id="PF13439"/>
    </source>
</evidence>
<comment type="caution">
    <text evidence="5">The sequence shown here is derived from an EMBL/GenBank/DDBJ whole genome shotgun (WGS) entry which is preliminary data.</text>
</comment>
<dbReference type="GO" id="GO:1901137">
    <property type="term" value="P:carbohydrate derivative biosynthetic process"/>
    <property type="evidence" value="ECO:0007669"/>
    <property type="project" value="UniProtKB-ARBA"/>
</dbReference>
<keyword evidence="2 5" id="KW-0808">Transferase</keyword>
<keyword evidence="6" id="KW-1185">Reference proteome</keyword>
<dbReference type="Gene3D" id="3.40.50.2000">
    <property type="entry name" value="Glycogen Phosphorylase B"/>
    <property type="match status" value="2"/>
</dbReference>
<proteinExistence type="predicted"/>
<protein>
    <submittedName>
        <fullName evidence="5">Glycosyltransferase</fullName>
        <ecNumber evidence="5">2.4.-.-</ecNumber>
    </submittedName>
</protein>
<dbReference type="Pfam" id="PF00534">
    <property type="entry name" value="Glycos_transf_1"/>
    <property type="match status" value="1"/>
</dbReference>
<dbReference type="EMBL" id="JAPZVP010000002">
    <property type="protein sequence ID" value="MDA1358513.1"/>
    <property type="molecule type" value="Genomic_DNA"/>
</dbReference>
<evidence type="ECO:0000313" key="5">
    <source>
        <dbReference type="EMBL" id="MDA1358513.1"/>
    </source>
</evidence>
<dbReference type="Pfam" id="PF13439">
    <property type="entry name" value="Glyco_transf_4"/>
    <property type="match status" value="1"/>
</dbReference>
<dbReference type="AlphaFoldDB" id="A0A9X3SRJ1"/>
<evidence type="ECO:0000313" key="6">
    <source>
        <dbReference type="Proteomes" id="UP001146067"/>
    </source>
</evidence>
<evidence type="ECO:0000256" key="2">
    <source>
        <dbReference type="ARBA" id="ARBA00022679"/>
    </source>
</evidence>
<dbReference type="RefSeq" id="WP_270108320.1">
    <property type="nucleotide sequence ID" value="NZ_JAPZVP010000002.1"/>
</dbReference>
<evidence type="ECO:0000256" key="1">
    <source>
        <dbReference type="ARBA" id="ARBA00022676"/>
    </source>
</evidence>
<keyword evidence="1 5" id="KW-0328">Glycosyltransferase</keyword>
<organism evidence="5 6">
    <name type="scientific">Glycomyces luteolus</name>
    <dbReference type="NCBI Taxonomy" id="2670330"/>
    <lineage>
        <taxon>Bacteria</taxon>
        <taxon>Bacillati</taxon>
        <taxon>Actinomycetota</taxon>
        <taxon>Actinomycetes</taxon>
        <taxon>Glycomycetales</taxon>
        <taxon>Glycomycetaceae</taxon>
        <taxon>Glycomyces</taxon>
    </lineage>
</organism>
<dbReference type="PANTHER" id="PTHR45947:SF3">
    <property type="entry name" value="SULFOQUINOVOSYL TRANSFERASE SQD2"/>
    <property type="match status" value="1"/>
</dbReference>
<accession>A0A9X3SRJ1</accession>
<dbReference type="SUPFAM" id="SSF53756">
    <property type="entry name" value="UDP-Glycosyltransferase/glycogen phosphorylase"/>
    <property type="match status" value="1"/>
</dbReference>
<name>A0A9X3SRJ1_9ACTN</name>
<dbReference type="PANTHER" id="PTHR45947">
    <property type="entry name" value="SULFOQUINOVOSYL TRANSFERASE SQD2"/>
    <property type="match status" value="1"/>
</dbReference>
<evidence type="ECO:0000259" key="3">
    <source>
        <dbReference type="Pfam" id="PF00534"/>
    </source>
</evidence>
<feature type="domain" description="Glycosyl transferase family 1" evidence="3">
    <location>
        <begin position="220"/>
        <end position="359"/>
    </location>
</feature>
<dbReference type="InterPro" id="IPR028098">
    <property type="entry name" value="Glyco_trans_4-like_N"/>
</dbReference>
<dbReference type="EC" id="2.4.-.-" evidence="5"/>
<reference evidence="5" key="1">
    <citation type="submission" date="2022-12" db="EMBL/GenBank/DDBJ databases">
        <title>Gycomyces niveus sp.nov.,a novel actinomycete isolated from soil in Shouguan.</title>
        <authorList>
            <person name="Yang X."/>
        </authorList>
    </citation>
    <scope>NUCLEOTIDE SEQUENCE</scope>
    <source>
        <strain evidence="5">NEAU-A15</strain>
    </source>
</reference>
<dbReference type="InterPro" id="IPR050194">
    <property type="entry name" value="Glycosyltransferase_grp1"/>
</dbReference>